<feature type="compositionally biased region" description="Polar residues" evidence="1">
    <location>
        <begin position="326"/>
        <end position="338"/>
    </location>
</feature>
<proteinExistence type="predicted"/>
<feature type="compositionally biased region" description="Low complexity" evidence="1">
    <location>
        <begin position="267"/>
        <end position="286"/>
    </location>
</feature>
<sequence length="897" mass="95468">MKLLPNILTLSSSTCALAFDLALAAAVEGKGRKTPTITKTFYHTEVRRLHTSYDSDIGRSKRTMSNESTSFSIERVSEREHYRSASSISTEYLRLETLSGEKPKVSRGSVTGESVISDTRRDQPVSSTDATKHDHNLNYEFHTVDKRSNNLYNLRVDLAPEGYISVYMSDSAAYEFCENQVEQDPPKTRELHLAVLDATKTVTIPVHGEAAAGFCLEFRKVEDIDDSKNSKATAGLTTTVSSTKEKTTRILTTEKISGSTSTLSKHTSSQASASETDSDTSSATKTRSSHNDETSDGSEISKSKKRSSTSATSLDTESIAPASATEVLSKSRTKSSASEPDEDTLETRSSLPTPTRTGSAITDISDPDTSTSQAPKTKSKTSSAKEPKDTSADPELTPSPKATPLALPTGATQTSNKENVFTMSSINTWYPYISEYIKTAEDTASTADGTEKNLITTTTSVNGAVRLGRRAASMATKQAGGARRAVESTRDGSMQYTSGYSWMGTSGTVSTPRLYNSGIASATASRNAGVRRYGSPFVWWRRDGREWLTSGFDARMGRRGLAEDAEQEKKGVFNIAIDDEGDGGVEKPTRVSTEGKGAEGAVIATKLAVKQQGGGDEDENGLVEDGSSEKGEEAELEEETVVGEETEPDEAVNEDGDGNEEPTSTDDEDTAPTTSVSADANEEPTSTKKKPTEDEEATPTNDADQDTSTKDDDDDDDAPADDDTSTPSPKKPKSTSPSATSNADTSTPPKTKPKPESPNTTSPIPPLPPGVSFIFPSATPQATAPLPTPPPAPTGTAPQLNSPIIWDPECPQLSTSTSTAENGLTMRLGVTVGLGCWRSVESSGNGDENNHTSPSSSSASSHATTATAFIILSSSSQTRFLGALCWLIIGSIFFCFV</sequence>
<feature type="region of interest" description="Disordered" evidence="1">
    <location>
        <begin position="103"/>
        <end position="133"/>
    </location>
</feature>
<dbReference type="Proteomes" id="UP000596902">
    <property type="component" value="Unassembled WGS sequence"/>
</dbReference>
<comment type="caution">
    <text evidence="3">The sequence shown here is derived from an EMBL/GenBank/DDBJ whole genome shotgun (WGS) entry which is preliminary data.</text>
</comment>
<feature type="compositionally biased region" description="Polar residues" evidence="1">
    <location>
        <begin position="347"/>
        <end position="362"/>
    </location>
</feature>
<keyword evidence="4" id="KW-1185">Reference proteome</keyword>
<name>A0A8H7AWW5_9PLEO</name>
<organism evidence="3 4">
    <name type="scientific">Alternaria burnsii</name>
    <dbReference type="NCBI Taxonomy" id="1187904"/>
    <lineage>
        <taxon>Eukaryota</taxon>
        <taxon>Fungi</taxon>
        <taxon>Dikarya</taxon>
        <taxon>Ascomycota</taxon>
        <taxon>Pezizomycotina</taxon>
        <taxon>Dothideomycetes</taxon>
        <taxon>Pleosporomycetidae</taxon>
        <taxon>Pleosporales</taxon>
        <taxon>Pleosporineae</taxon>
        <taxon>Pleosporaceae</taxon>
        <taxon>Alternaria</taxon>
        <taxon>Alternaria sect. Alternaria</taxon>
    </lineage>
</organism>
<feature type="signal peptide" evidence="2">
    <location>
        <begin position="1"/>
        <end position="18"/>
    </location>
</feature>
<feature type="chain" id="PRO_5034378643" evidence="2">
    <location>
        <begin position="19"/>
        <end position="897"/>
    </location>
</feature>
<dbReference type="AlphaFoldDB" id="A0A8H7AWW5"/>
<accession>A0A8H7AWW5</accession>
<evidence type="ECO:0000256" key="2">
    <source>
        <dbReference type="SAM" id="SignalP"/>
    </source>
</evidence>
<feature type="region of interest" description="Disordered" evidence="1">
    <location>
        <begin position="577"/>
        <end position="803"/>
    </location>
</feature>
<feature type="compositionally biased region" description="Low complexity" evidence="1">
    <location>
        <begin position="369"/>
        <end position="382"/>
    </location>
</feature>
<protein>
    <submittedName>
        <fullName evidence="3">Uncharacterized protein</fullName>
    </submittedName>
</protein>
<feature type="compositionally biased region" description="Acidic residues" evidence="1">
    <location>
        <begin position="711"/>
        <end position="724"/>
    </location>
</feature>
<feature type="compositionally biased region" description="Polar residues" evidence="1">
    <location>
        <begin position="249"/>
        <end position="266"/>
    </location>
</feature>
<reference evidence="3" key="2">
    <citation type="submission" date="2020-08" db="EMBL/GenBank/DDBJ databases">
        <title>Draft Genome Sequence of Cumin Blight Pathogen Alternaria burnsii.</title>
        <authorList>
            <person name="Feng Z."/>
        </authorList>
    </citation>
    <scope>NUCLEOTIDE SEQUENCE</scope>
    <source>
        <strain evidence="3">CBS107.38</strain>
    </source>
</reference>
<feature type="compositionally biased region" description="Low complexity" evidence="1">
    <location>
        <begin position="734"/>
        <end position="749"/>
    </location>
</feature>
<evidence type="ECO:0000313" key="3">
    <source>
        <dbReference type="EMBL" id="KAF7671172.1"/>
    </source>
</evidence>
<keyword evidence="2" id="KW-0732">Signal</keyword>
<dbReference type="GeneID" id="62208958"/>
<gene>
    <name evidence="3" type="ORF">GT037_010733</name>
</gene>
<feature type="region of interest" description="Disordered" evidence="1">
    <location>
        <begin position="841"/>
        <end position="860"/>
    </location>
</feature>
<dbReference type="EMBL" id="JAAABM010000024">
    <property type="protein sequence ID" value="KAF7671172.1"/>
    <property type="molecule type" value="Genomic_DNA"/>
</dbReference>
<feature type="compositionally biased region" description="Acidic residues" evidence="1">
    <location>
        <begin position="634"/>
        <end position="670"/>
    </location>
</feature>
<feature type="compositionally biased region" description="Low complexity" evidence="1">
    <location>
        <begin position="776"/>
        <end position="785"/>
    </location>
</feature>
<evidence type="ECO:0000256" key="1">
    <source>
        <dbReference type="SAM" id="MobiDB-lite"/>
    </source>
</evidence>
<feature type="compositionally biased region" description="Low complexity" evidence="1">
    <location>
        <begin position="851"/>
        <end position="860"/>
    </location>
</feature>
<dbReference type="RefSeq" id="XP_038781550.1">
    <property type="nucleotide sequence ID" value="XM_038935780.1"/>
</dbReference>
<evidence type="ECO:0000313" key="4">
    <source>
        <dbReference type="Proteomes" id="UP000596902"/>
    </source>
</evidence>
<reference evidence="3" key="1">
    <citation type="submission" date="2020-01" db="EMBL/GenBank/DDBJ databases">
        <authorList>
            <person name="Feng Z.H.Z."/>
        </authorList>
    </citation>
    <scope>NUCLEOTIDE SEQUENCE</scope>
    <source>
        <strain evidence="3">CBS107.38</strain>
    </source>
</reference>
<feature type="region of interest" description="Disordered" evidence="1">
    <location>
        <begin position="241"/>
        <end position="416"/>
    </location>
</feature>
<feature type="compositionally biased region" description="Polar residues" evidence="1">
    <location>
        <begin position="108"/>
        <end position="117"/>
    </location>
</feature>